<dbReference type="RefSeq" id="WP_268610236.1">
    <property type="nucleotide sequence ID" value="NZ_CP113797.1"/>
</dbReference>
<evidence type="ECO:0000259" key="1">
    <source>
        <dbReference type="Pfam" id="PF01521"/>
    </source>
</evidence>
<feature type="domain" description="Core" evidence="1">
    <location>
        <begin position="2"/>
        <end position="103"/>
    </location>
</feature>
<dbReference type="NCBIfam" id="TIGR00049">
    <property type="entry name" value="iron-sulfur cluster assembly accessory protein"/>
    <property type="match status" value="1"/>
</dbReference>
<name>A0A9E9CBD3_9CYAN</name>
<dbReference type="Proteomes" id="UP001163152">
    <property type="component" value="Chromosome"/>
</dbReference>
<dbReference type="InterPro" id="IPR017870">
    <property type="entry name" value="FeS_cluster_insertion_CS"/>
</dbReference>
<dbReference type="GO" id="GO:0051537">
    <property type="term" value="F:2 iron, 2 sulfur cluster binding"/>
    <property type="evidence" value="ECO:0007669"/>
    <property type="project" value="TreeGrafter"/>
</dbReference>
<accession>A0A9E9CBD3</accession>
<dbReference type="InterPro" id="IPR035903">
    <property type="entry name" value="HesB-like_dom_sf"/>
</dbReference>
<dbReference type="Pfam" id="PF01521">
    <property type="entry name" value="Fe-S_biosyn"/>
    <property type="match status" value="1"/>
</dbReference>
<dbReference type="EMBL" id="CP113797">
    <property type="protein sequence ID" value="WAL60350.1"/>
    <property type="molecule type" value="Genomic_DNA"/>
</dbReference>
<dbReference type="GO" id="GO:0016226">
    <property type="term" value="P:iron-sulfur cluster assembly"/>
    <property type="evidence" value="ECO:0007669"/>
    <property type="project" value="InterPro"/>
</dbReference>
<dbReference type="PROSITE" id="PS01152">
    <property type="entry name" value="HESB"/>
    <property type="match status" value="1"/>
</dbReference>
<proteinExistence type="predicted"/>
<reference evidence="2" key="1">
    <citation type="submission" date="2022-12" db="EMBL/GenBank/DDBJ databases">
        <title>Polyphasic identification of a Novel Hot-Spring Cyanobacterium Ocullathermofonsia sinensis gen nov. sp. nov. and Genomic Insights on its Adaptations to the Thermal Habitat.</title>
        <authorList>
            <person name="Daroch M."/>
            <person name="Tang J."/>
            <person name="Jiang Y."/>
        </authorList>
    </citation>
    <scope>NUCLEOTIDE SEQUENCE</scope>
    <source>
        <strain evidence="2">PKUAC-SCTA174</strain>
    </source>
</reference>
<protein>
    <submittedName>
        <fullName evidence="2">Iron-sulfur cluster assembly accessory protein</fullName>
    </submittedName>
</protein>
<dbReference type="PANTHER" id="PTHR43011">
    <property type="entry name" value="IRON-SULFUR CLUSTER ASSEMBLY 2 HOMOLOG, MITOCHONDRIAL"/>
    <property type="match status" value="1"/>
</dbReference>
<dbReference type="AlphaFoldDB" id="A0A9E9CBD3"/>
<dbReference type="KEGG" id="tsin:OXH18_24840"/>
<gene>
    <name evidence="2" type="ORF">OXH18_24840</name>
</gene>
<dbReference type="SUPFAM" id="SSF89360">
    <property type="entry name" value="HesB-like domain"/>
    <property type="match status" value="1"/>
</dbReference>
<evidence type="ECO:0000313" key="3">
    <source>
        <dbReference type="Proteomes" id="UP001163152"/>
    </source>
</evidence>
<dbReference type="Gene3D" id="2.60.300.12">
    <property type="entry name" value="HesB-like domain"/>
    <property type="match status" value="1"/>
</dbReference>
<sequence>MIHLSPAAIAEVHRIQSKATHPNIAVRLSVKSGGCADFYYALELDDAIATADYIQTCDGLQIVVDADSLPYVDGLKIDYTEDLMGGGFRFDNPNAVSNCGCGNSFSVNSA</sequence>
<evidence type="ECO:0000313" key="2">
    <source>
        <dbReference type="EMBL" id="WAL60350.1"/>
    </source>
</evidence>
<dbReference type="PANTHER" id="PTHR43011:SF1">
    <property type="entry name" value="IRON-SULFUR CLUSTER ASSEMBLY 2 HOMOLOG, MITOCHONDRIAL"/>
    <property type="match status" value="1"/>
</dbReference>
<keyword evidence="3" id="KW-1185">Reference proteome</keyword>
<dbReference type="InterPro" id="IPR000361">
    <property type="entry name" value="ATAP_core_dom"/>
</dbReference>
<organism evidence="2 3">
    <name type="scientific">Thermocoleostomius sinensis A174</name>
    <dbReference type="NCBI Taxonomy" id="2016057"/>
    <lineage>
        <taxon>Bacteria</taxon>
        <taxon>Bacillati</taxon>
        <taxon>Cyanobacteriota</taxon>
        <taxon>Cyanophyceae</taxon>
        <taxon>Oculatellales</taxon>
        <taxon>Oculatellaceae</taxon>
        <taxon>Thermocoleostomius</taxon>
    </lineage>
</organism>
<dbReference type="GO" id="GO:0051539">
    <property type="term" value="F:4 iron, 4 sulfur cluster binding"/>
    <property type="evidence" value="ECO:0007669"/>
    <property type="project" value="TreeGrafter"/>
</dbReference>
<dbReference type="GO" id="GO:0005506">
    <property type="term" value="F:iron ion binding"/>
    <property type="evidence" value="ECO:0007669"/>
    <property type="project" value="TreeGrafter"/>
</dbReference>
<dbReference type="InterPro" id="IPR016092">
    <property type="entry name" value="ATAP"/>
</dbReference>